<dbReference type="Proteomes" id="UP000305848">
    <property type="component" value="Unassembled WGS sequence"/>
</dbReference>
<dbReference type="OrthoDB" id="4537997at2"/>
<evidence type="ECO:0000256" key="1">
    <source>
        <dbReference type="ARBA" id="ARBA00009836"/>
    </source>
</evidence>
<comment type="caution">
    <text evidence="4">The sequence shown here is derived from an EMBL/GenBank/DDBJ whole genome shotgun (WGS) entry which is preliminary data.</text>
</comment>
<dbReference type="SUPFAM" id="SSF56399">
    <property type="entry name" value="ADP-ribosylation"/>
    <property type="match status" value="1"/>
</dbReference>
<sequence>MNKQRFAFNEDKSKIRASQGHSIHVDLQLKEKVPPQYLYHGTGKKAVASILQSGLQKRTRQHVHLSIDIPTAFSIGKRHGMPKVFIVAAQQMQQDGFTFYLSENNVWLTANVPVQYIKLLDE</sequence>
<dbReference type="EMBL" id="SZQL01000036">
    <property type="protein sequence ID" value="TKK64307.1"/>
    <property type="molecule type" value="Genomic_DNA"/>
</dbReference>
<dbReference type="PANTHER" id="PTHR12684:SF2">
    <property type="entry name" value="TRNA 2'-PHOSPHOTRANSFERASE 1"/>
    <property type="match status" value="1"/>
</dbReference>
<keyword evidence="5" id="KW-1185">Reference proteome</keyword>
<name>A0A4U3KTI8_9BACT</name>
<dbReference type="Pfam" id="PF01885">
    <property type="entry name" value="PTS_2-RNA"/>
    <property type="match status" value="1"/>
</dbReference>
<gene>
    <name evidence="4" type="ORF">FC093_22725</name>
</gene>
<dbReference type="GO" id="GO:0008033">
    <property type="term" value="P:tRNA processing"/>
    <property type="evidence" value="ECO:0007669"/>
    <property type="project" value="TreeGrafter"/>
</dbReference>
<proteinExistence type="inferred from homology"/>
<dbReference type="InterPro" id="IPR042081">
    <property type="entry name" value="RNA_2'-PTrans_C"/>
</dbReference>
<dbReference type="AlphaFoldDB" id="A0A4U3KTI8"/>
<comment type="similarity">
    <text evidence="1">Belongs to the KptA/TPT1 family.</text>
</comment>
<dbReference type="InterPro" id="IPR002745">
    <property type="entry name" value="Ptrans_KptA/Tpt1"/>
</dbReference>
<evidence type="ECO:0000313" key="5">
    <source>
        <dbReference type="Proteomes" id="UP000305848"/>
    </source>
</evidence>
<evidence type="ECO:0000256" key="3">
    <source>
        <dbReference type="ARBA" id="ARBA00023027"/>
    </source>
</evidence>
<dbReference type="GO" id="GO:0000215">
    <property type="term" value="F:tRNA 2'-phosphotransferase activity"/>
    <property type="evidence" value="ECO:0007669"/>
    <property type="project" value="TreeGrafter"/>
</dbReference>
<reference evidence="4 5" key="1">
    <citation type="submission" date="2019-05" db="EMBL/GenBank/DDBJ databases">
        <title>Panacibacter sp. strain 17mud1-8 Genome sequencing and assembly.</title>
        <authorList>
            <person name="Chhetri G."/>
        </authorList>
    </citation>
    <scope>NUCLEOTIDE SEQUENCE [LARGE SCALE GENOMIC DNA]</scope>
    <source>
        <strain evidence="4 5">17mud1-8</strain>
    </source>
</reference>
<keyword evidence="2 4" id="KW-0808">Transferase</keyword>
<keyword evidence="3" id="KW-0520">NAD</keyword>
<evidence type="ECO:0000313" key="4">
    <source>
        <dbReference type="EMBL" id="TKK64307.1"/>
    </source>
</evidence>
<organism evidence="4 5">
    <name type="scientific">Ilyomonas limi</name>
    <dbReference type="NCBI Taxonomy" id="2575867"/>
    <lineage>
        <taxon>Bacteria</taxon>
        <taxon>Pseudomonadati</taxon>
        <taxon>Bacteroidota</taxon>
        <taxon>Chitinophagia</taxon>
        <taxon>Chitinophagales</taxon>
        <taxon>Chitinophagaceae</taxon>
        <taxon>Ilyomonas</taxon>
    </lineage>
</organism>
<dbReference type="RefSeq" id="WP_137264119.1">
    <property type="nucleotide sequence ID" value="NZ_SZQL01000036.1"/>
</dbReference>
<dbReference type="PANTHER" id="PTHR12684">
    <property type="entry name" value="PUTATIVE PHOSPHOTRANSFERASE"/>
    <property type="match status" value="1"/>
</dbReference>
<dbReference type="Gene3D" id="3.20.170.30">
    <property type="match status" value="1"/>
</dbReference>
<evidence type="ECO:0000256" key="2">
    <source>
        <dbReference type="ARBA" id="ARBA00022679"/>
    </source>
</evidence>
<protein>
    <submittedName>
        <fullName evidence="4">RNA 2'-phosphotransferase</fullName>
    </submittedName>
</protein>
<accession>A0A4U3KTI8</accession>